<reference evidence="7 8" key="1">
    <citation type="journal article" date="2024" name="Arch. Microbiol.">
        <title>Corallococcus caeni sp. nov., a novel myxobacterium isolated from activated sludge.</title>
        <authorList>
            <person name="Tomita S."/>
            <person name="Nakai R."/>
            <person name="Kuroda K."/>
            <person name="Kurashita H."/>
            <person name="Hatamoto M."/>
            <person name="Yamaguchi T."/>
            <person name="Narihiro T."/>
        </authorList>
    </citation>
    <scope>NUCLEOTIDE SEQUENCE [LARGE SCALE GENOMIC DNA]</scope>
    <source>
        <strain evidence="7 8">NO1</strain>
    </source>
</reference>
<name>A0ABQ6QRY1_9BACT</name>
<accession>A0ABQ6QRY1</accession>
<dbReference type="Pfam" id="PF00207">
    <property type="entry name" value="A2M"/>
    <property type="match status" value="1"/>
</dbReference>
<dbReference type="Gene3D" id="2.20.130.20">
    <property type="match status" value="1"/>
</dbReference>
<proteinExistence type="inferred from homology"/>
<organism evidence="7 8">
    <name type="scientific">Corallococcus caeni</name>
    <dbReference type="NCBI Taxonomy" id="3082388"/>
    <lineage>
        <taxon>Bacteria</taxon>
        <taxon>Pseudomonadati</taxon>
        <taxon>Myxococcota</taxon>
        <taxon>Myxococcia</taxon>
        <taxon>Myxococcales</taxon>
        <taxon>Cystobacterineae</taxon>
        <taxon>Myxococcaceae</taxon>
        <taxon>Corallococcus</taxon>
    </lineage>
</organism>
<feature type="signal peptide" evidence="4">
    <location>
        <begin position="1"/>
        <end position="30"/>
    </location>
</feature>
<dbReference type="InterPro" id="IPR047565">
    <property type="entry name" value="Alpha-macroglob_thiol-ester_cl"/>
</dbReference>
<dbReference type="EMBL" id="BTTX01000002">
    <property type="protein sequence ID" value="GMU06058.1"/>
    <property type="molecule type" value="Genomic_DNA"/>
</dbReference>
<dbReference type="Proteomes" id="UP001342631">
    <property type="component" value="Unassembled WGS sequence"/>
</dbReference>
<feature type="region of interest" description="Disordered" evidence="3">
    <location>
        <begin position="1857"/>
        <end position="1892"/>
    </location>
</feature>
<dbReference type="InterPro" id="IPR041246">
    <property type="entry name" value="Bact_MG10"/>
</dbReference>
<keyword evidence="8" id="KW-1185">Reference proteome</keyword>
<dbReference type="InterPro" id="IPR051802">
    <property type="entry name" value="YfhM-like"/>
</dbReference>
<evidence type="ECO:0000259" key="5">
    <source>
        <dbReference type="SMART" id="SM01359"/>
    </source>
</evidence>
<dbReference type="Pfam" id="PF17973">
    <property type="entry name" value="bMG10"/>
    <property type="match status" value="1"/>
</dbReference>
<comment type="similarity">
    <text evidence="1">Belongs to the protease inhibitor I39 (alpha-2-macroglobulin) family. Bacterial alpha-2-macroglobulin subfamily.</text>
</comment>
<dbReference type="InterPro" id="IPR021868">
    <property type="entry name" value="Alpha_2_Macroglob_MG3"/>
</dbReference>
<dbReference type="InterPro" id="IPR002890">
    <property type="entry name" value="MG2"/>
</dbReference>
<dbReference type="Pfam" id="PF13205">
    <property type="entry name" value="Big_5"/>
    <property type="match status" value="1"/>
</dbReference>
<dbReference type="Pfam" id="PF11974">
    <property type="entry name" value="bMG3"/>
    <property type="match status" value="1"/>
</dbReference>
<evidence type="ECO:0000256" key="3">
    <source>
        <dbReference type="SAM" id="MobiDB-lite"/>
    </source>
</evidence>
<dbReference type="PANTHER" id="PTHR40094:SF1">
    <property type="entry name" value="UBIQUITIN DOMAIN-CONTAINING PROTEIN"/>
    <property type="match status" value="1"/>
</dbReference>
<dbReference type="InterPro" id="IPR008930">
    <property type="entry name" value="Terpenoid_cyclase/PrenylTrfase"/>
</dbReference>
<feature type="compositionally biased region" description="Polar residues" evidence="3">
    <location>
        <begin position="41"/>
        <end position="52"/>
    </location>
</feature>
<evidence type="ECO:0000259" key="6">
    <source>
        <dbReference type="SMART" id="SM01360"/>
    </source>
</evidence>
<evidence type="ECO:0000256" key="2">
    <source>
        <dbReference type="ARBA" id="ARBA00022729"/>
    </source>
</evidence>
<gene>
    <name evidence="7" type="ORF">ASNO1_23110</name>
</gene>
<dbReference type="Gene3D" id="2.60.40.1930">
    <property type="match status" value="1"/>
</dbReference>
<sequence>MCPPWNSVSPIMRRLSLLALCLVVATACSRGDKDAKGGPSETGTAPTPSSKSPGLAVEPLPEPPALKIDAEDAAEQGPLTIAAVRPQGQAYGNVRPTITFTKPMIALGSVAAERGLAAPAKISPALEGEWRWLGSASVEFVPSTPVKLGTQYTVTVPAGLKAMDGTALAEPYTFQFETPRPAIQTAQPEAEYRWLEPEQVFTLTFNQAVKDLAQHARLEPATGAPVPLTLVKATPYAELKETQVGSGPERKSQDRRVKYELKPARKLPAGTQFTLVVDGELTGTDGPLPMGEAVRYAYATYGALKMESAGACVFTWGEEKCSYGPLILFTSNELDAESLKGKVTLEPKAEIDWERVQTQRPWAGAELKNPYVSLPGRYRPGTTYKIKVAAGYKDLFGQTGPAFQGEVTLADVDPAFDSGSREALVEASGDGSIPLVTTNVPEIQAEVWSLSPAQLAQLIDTNEWPSTEPFRTTVDTKAARNVERTSPLDLRQAFNGAKTGLFLARLTAPTLKERYPHRVIGQVTDLAVHAKLGAASGVVWVTSLATGAPVPDAQLTLWDKAGTEHWTGTTDANGLAKVPGLSELLKPKDESSWSTPWAMVSAVKDADIGVTLSTWEGGMSPGAFSLQSAWEGRVPDSLGFVFADRGIYRPGDDVMLKGVARYRRLGVLKSPPANTKAQITVTSSRGEKVFQTEAAVTKYGTFRADLKLGKDLPLGYYDVAAKLKVGGESLSYGGTFRVEEYRAPQFRVDVAVPKRDAAAGDPLTARVDARYLFGGAMGDAQVRWNVQRASSFFAPPGNEAFTFGVNTWWWDDEHPETSTESFGSGDGRTDAQGQLALALGTADAPGGKTWEYTLEAEVEDVNRQRVANRNLIIVHPADVYAGLRLLSTGFAEAGKEVGLEVIAVSPEGKRQDGVAVDVNVKRRDWKSIRKKGDGGQWFTVTEPVETEAAKCSVKSAATPQACRFTPAEPGLYVMEAVATDAKGRKATTRDSLYVTGSGWVSWQRNDTDRIDLVADKQLYDVGDTAKVLVKSPYPQADALVTVEREGVLSVRRVKLKGSATALDIPLGEGAIPNVYVGVVLVRGRVEAAKGIESGDDPGRPAVRVGYTQLRVEKKAKRLSVALTPDAPEKRPRDKVTVDVAVKDAAGKGTKAEVTLWAVDEGVLRLTGYKAPDPLDAMFQERGLSVRIGEPLIHLVLRKLYGEKGSRPGGSGGSDTTGSGIRSNFKTTAVFQSVETDDQGQAKVEFTLPDNLTTFRIMAVAVTDADRFGVGESKVQVAKPLLALPALPRLVRVGDKAEAGVVIHTTNPAIKEAKVTAQLTGVRVEGPMEKTVQLDGKAREVRFTFVAEQPGTAVLRFAVAGGGETDAVEQKIPVQLPVGMEAVAVYGDTTSERVEGLQPPGGVRPGMGGLTVTMSSTVMGGFDESMNQLVDYPYGCLEQMSSRLVPFVALRELSGKFGVAWTGGSDEQKQAFVRSFLSDDALKTQGTLDPDTVVAATVRRIEALQNHDGGFRFWASSDCSSPYASAYATLALARAKEVGYAVNAGVLDKAKKFLADKVAAGVCSQCAYGCSAVGPETRAFALYTLARMGAPRPSYYNELFEQRQKLPLFARAMLTDAIFVGKGNRAQGQKMLQELLNTAQETAAGVHFQETDAKTYAPLWSSDTRTTALVLQTLVDVQPDHPYVSKMGRYLASAREGDGRFRNTQEAAFTLMALSEVVRRKETAVPSFEAVVKLGGQVLASADFKGRDMGVKTVQVPVEKLGPADKAQPFTFGVNGTGNLYYGALLRYAPAQLPMDPMDRGIIVQRWFEPYSGGGQAKAARAGELVRVRVRVATPMRRNFVAVDVPLPAGLEPVDTSLASTASLPGPAGSGEEEGPGEGYEYESGEDLSETDEGKNVWATRFWSPFNHTEMRDDRVVFFADELPPGVHVTSFVARATTPGDFVLKPAHAEEMYAPEVFGRSEGGRFPVLMPDEVASK</sequence>
<dbReference type="SMART" id="SM01360">
    <property type="entry name" value="A2M"/>
    <property type="match status" value="1"/>
</dbReference>
<dbReference type="SMART" id="SM01419">
    <property type="entry name" value="Thiol-ester_cl"/>
    <property type="match status" value="1"/>
</dbReference>
<dbReference type="InterPro" id="IPR032812">
    <property type="entry name" value="SbsA_Ig"/>
</dbReference>
<dbReference type="Pfam" id="PF07703">
    <property type="entry name" value="A2M_BRD"/>
    <property type="match status" value="1"/>
</dbReference>
<feature type="chain" id="PRO_5045592046" description="Alpha-2-macroglobulin" evidence="4">
    <location>
        <begin position="31"/>
        <end position="1976"/>
    </location>
</feature>
<dbReference type="SUPFAM" id="SSF48239">
    <property type="entry name" value="Terpenoid cyclases/Protein prenyltransferases"/>
    <property type="match status" value="1"/>
</dbReference>
<evidence type="ECO:0000256" key="4">
    <source>
        <dbReference type="SAM" id="SignalP"/>
    </source>
</evidence>
<comment type="caution">
    <text evidence="7">The sequence shown here is derived from an EMBL/GenBank/DDBJ whole genome shotgun (WGS) entry which is preliminary data.</text>
</comment>
<protein>
    <recommendedName>
        <fullName evidence="9">Alpha-2-macroglobulin</fullName>
    </recommendedName>
</protein>
<keyword evidence="2 4" id="KW-0732">Signal</keyword>
<dbReference type="InterPro" id="IPR001599">
    <property type="entry name" value="Macroglobln_a2"/>
</dbReference>
<evidence type="ECO:0008006" key="9">
    <source>
        <dbReference type="Google" id="ProtNLM"/>
    </source>
</evidence>
<dbReference type="SMART" id="SM01359">
    <property type="entry name" value="A2M_N_2"/>
    <property type="match status" value="1"/>
</dbReference>
<dbReference type="Pfam" id="PF01835">
    <property type="entry name" value="MG2"/>
    <property type="match status" value="1"/>
</dbReference>
<dbReference type="PANTHER" id="PTHR40094">
    <property type="entry name" value="ALPHA-2-MACROGLOBULIN HOMOLOG"/>
    <property type="match status" value="1"/>
</dbReference>
<feature type="domain" description="Alpha-2-macroglobulin" evidence="6">
    <location>
        <begin position="1227"/>
        <end position="1316"/>
    </location>
</feature>
<evidence type="ECO:0000256" key="1">
    <source>
        <dbReference type="ARBA" id="ARBA00010556"/>
    </source>
</evidence>
<dbReference type="CDD" id="cd02891">
    <property type="entry name" value="A2M_like"/>
    <property type="match status" value="1"/>
</dbReference>
<dbReference type="Gene3D" id="1.50.10.20">
    <property type="match status" value="1"/>
</dbReference>
<dbReference type="InterPro" id="IPR011625">
    <property type="entry name" value="A2M_N_BRD"/>
</dbReference>
<dbReference type="Gene3D" id="2.60.40.3710">
    <property type="match status" value="1"/>
</dbReference>
<feature type="compositionally biased region" description="Acidic residues" evidence="3">
    <location>
        <begin position="1870"/>
        <end position="1890"/>
    </location>
</feature>
<feature type="region of interest" description="Disordered" evidence="3">
    <location>
        <begin position="30"/>
        <end position="62"/>
    </location>
</feature>
<evidence type="ECO:0000313" key="7">
    <source>
        <dbReference type="EMBL" id="GMU06058.1"/>
    </source>
</evidence>
<evidence type="ECO:0000313" key="8">
    <source>
        <dbReference type="Proteomes" id="UP001342631"/>
    </source>
</evidence>
<feature type="domain" description="Alpha-2-macroglobulin bait region" evidence="5">
    <location>
        <begin position="1010"/>
        <end position="1165"/>
    </location>
</feature>